<dbReference type="RefSeq" id="WP_187422959.1">
    <property type="nucleotide sequence ID" value="NZ_CP060637.1"/>
</dbReference>
<proteinExistence type="predicted"/>
<reference evidence="2 3" key="1">
    <citation type="submission" date="2020-08" db="EMBL/GenBank/DDBJ databases">
        <authorList>
            <person name="Liu C."/>
            <person name="Sun Q."/>
        </authorList>
    </citation>
    <scope>NUCLEOTIDE SEQUENCE [LARGE SCALE GENOMIC DNA]</scope>
    <source>
        <strain evidence="2 3">NSJ-57</strain>
    </source>
</reference>
<dbReference type="KEGG" id="fho:H9Q81_01240"/>
<evidence type="ECO:0000313" key="2">
    <source>
        <dbReference type="EMBL" id="QNM15493.1"/>
    </source>
</evidence>
<protein>
    <submittedName>
        <fullName evidence="2">Replication initiator protein A</fullName>
    </submittedName>
</protein>
<dbReference type="InterPro" id="IPR010724">
    <property type="entry name" value="RepA_N"/>
</dbReference>
<name>A0A7G9GXG1_9FUSO</name>
<keyword evidence="3" id="KW-1185">Reference proteome</keyword>
<gene>
    <name evidence="2" type="ORF">H9Q81_01240</name>
</gene>
<dbReference type="EMBL" id="CP060637">
    <property type="protein sequence ID" value="QNM15493.1"/>
    <property type="molecule type" value="Genomic_DNA"/>
</dbReference>
<dbReference type="Proteomes" id="UP000515913">
    <property type="component" value="Chromosome"/>
</dbReference>
<feature type="domain" description="Replication initiator A N-terminal" evidence="1">
    <location>
        <begin position="50"/>
        <end position="108"/>
    </location>
</feature>
<evidence type="ECO:0000313" key="3">
    <source>
        <dbReference type="Proteomes" id="UP000515913"/>
    </source>
</evidence>
<evidence type="ECO:0000259" key="1">
    <source>
        <dbReference type="Pfam" id="PF06970"/>
    </source>
</evidence>
<dbReference type="Pfam" id="PF06970">
    <property type="entry name" value="RepA_N"/>
    <property type="match status" value="1"/>
</dbReference>
<sequence length="338" mass="39420">MEYITLADVDAKGYYPLPKNLFNNKNYQIKIKTKKKIKDEVKTIVTIKDKLNDTSKILYSILCDKLSDSVSNGWWDQDKRVYVKFSVSKLCQILNKSRDTVIKCKKELEESNLLKIVPGGLGKSDIFYLGKIKPRPSEDMELEYLDKTDTIFFNKPVDNIDQSKVTLQTSRKHPCKPVDNVDSNNYYNNYITTTSSSGEKFSFLNIKKYPLLDLGTINNIKKYKPDIQEKYFDNIYKAIECDFKSGKIKNFCGALFTAIKNNWALTPPEENKTQLDPKAARKKIRERCNYWVDFYCISKDKDDSLNRYRIDTEIYKETYPELVEEYEVKLEKALSKGV</sequence>
<organism evidence="2 3">
    <name type="scientific">Fusobacterium hominis</name>
    <dbReference type="NCBI Taxonomy" id="2764326"/>
    <lineage>
        <taxon>Bacteria</taxon>
        <taxon>Fusobacteriati</taxon>
        <taxon>Fusobacteriota</taxon>
        <taxon>Fusobacteriia</taxon>
        <taxon>Fusobacteriales</taxon>
        <taxon>Fusobacteriaceae</taxon>
        <taxon>Fusobacterium</taxon>
    </lineage>
</organism>
<dbReference type="AlphaFoldDB" id="A0A7G9GXG1"/>
<accession>A0A7G9GXG1</accession>